<sequence length="136" mass="14752">MKLRDSLVNMLGEFVGLNKSPDFKLSSSSAQFLSDAVAEETHRCRLNIFIGNDADYCGPVHSRTHSASGYSLVSRDPDCFRRMSEPAVHSGFRKTSCSSSSSQTCSDDRRGSSGSSTFFGSIAAYSNHLGPLTTRL</sequence>
<proteinExistence type="predicted"/>
<evidence type="ECO:0000313" key="2">
    <source>
        <dbReference type="Proteomes" id="UP000095287"/>
    </source>
</evidence>
<accession>A0A1I8A1J9</accession>
<dbReference type="WBParaSite" id="L893_g31957.t1">
    <property type="protein sequence ID" value="L893_g31957.t1"/>
    <property type="gene ID" value="L893_g31957"/>
</dbReference>
<name>A0A1I8A1J9_9BILA</name>
<evidence type="ECO:0000256" key="1">
    <source>
        <dbReference type="SAM" id="MobiDB-lite"/>
    </source>
</evidence>
<dbReference type="AlphaFoldDB" id="A0A1I8A1J9"/>
<dbReference type="Proteomes" id="UP000095287">
    <property type="component" value="Unplaced"/>
</dbReference>
<protein>
    <submittedName>
        <fullName evidence="3">Uncharacterized protein</fullName>
    </submittedName>
</protein>
<reference evidence="3" key="1">
    <citation type="submission" date="2016-11" db="UniProtKB">
        <authorList>
            <consortium name="WormBaseParasite"/>
        </authorList>
    </citation>
    <scope>IDENTIFICATION</scope>
</reference>
<feature type="region of interest" description="Disordered" evidence="1">
    <location>
        <begin position="87"/>
        <end position="112"/>
    </location>
</feature>
<evidence type="ECO:0000313" key="3">
    <source>
        <dbReference type="WBParaSite" id="L893_g31957.t1"/>
    </source>
</evidence>
<keyword evidence="2" id="KW-1185">Reference proteome</keyword>
<feature type="compositionally biased region" description="Low complexity" evidence="1">
    <location>
        <begin position="95"/>
        <end position="105"/>
    </location>
</feature>
<organism evidence="2 3">
    <name type="scientific">Steinernema glaseri</name>
    <dbReference type="NCBI Taxonomy" id="37863"/>
    <lineage>
        <taxon>Eukaryota</taxon>
        <taxon>Metazoa</taxon>
        <taxon>Ecdysozoa</taxon>
        <taxon>Nematoda</taxon>
        <taxon>Chromadorea</taxon>
        <taxon>Rhabditida</taxon>
        <taxon>Tylenchina</taxon>
        <taxon>Panagrolaimomorpha</taxon>
        <taxon>Strongyloidoidea</taxon>
        <taxon>Steinernematidae</taxon>
        <taxon>Steinernema</taxon>
    </lineage>
</organism>